<proteinExistence type="predicted"/>
<dbReference type="EMBL" id="LR798463">
    <property type="protein sequence ID" value="CAB5238892.1"/>
    <property type="molecule type" value="Genomic_DNA"/>
</dbReference>
<organism evidence="1">
    <name type="scientific">uncultured Caudovirales phage</name>
    <dbReference type="NCBI Taxonomy" id="2100421"/>
    <lineage>
        <taxon>Viruses</taxon>
        <taxon>Duplodnaviria</taxon>
        <taxon>Heunggongvirae</taxon>
        <taxon>Uroviricota</taxon>
        <taxon>Caudoviricetes</taxon>
        <taxon>Peduoviridae</taxon>
        <taxon>Maltschvirus</taxon>
        <taxon>Maltschvirus maltsch</taxon>
    </lineage>
</organism>
<gene>
    <name evidence="1" type="ORF">UFOVP230_78</name>
</gene>
<accession>A0A6J7XMD9</accession>
<sequence>MAAVGSTPIQLYHSTDTGVEPLAIDLIDGELALNTADGILYYKDAAGDVQVLAEGVLASHTTWDEANQTLIVDSTGSLKVPVGTTAQEPATPSSGMLRFNTTTGQFEGYNGTAWGGIGGAQAGGAIITNNKEATTDYTITTVQNGFSVGPITIASGVTITVATDSRWVII</sequence>
<protein>
    <submittedName>
        <fullName evidence="1">Uncharacterized protein</fullName>
    </submittedName>
</protein>
<name>A0A6J7XMD9_9CAUD</name>
<reference evidence="1" key="1">
    <citation type="submission" date="2020-05" db="EMBL/GenBank/DDBJ databases">
        <authorList>
            <person name="Chiriac C."/>
            <person name="Salcher M."/>
            <person name="Ghai R."/>
            <person name="Kavagutti S V."/>
        </authorList>
    </citation>
    <scope>NUCLEOTIDE SEQUENCE</scope>
</reference>
<evidence type="ECO:0000313" key="1">
    <source>
        <dbReference type="EMBL" id="CAB5238892.1"/>
    </source>
</evidence>